<protein>
    <submittedName>
        <fullName evidence="4">Glycerophosphoryl diester phosphodiesterase</fullName>
    </submittedName>
</protein>
<dbReference type="PROSITE" id="PS51704">
    <property type="entry name" value="GP_PDE"/>
    <property type="match status" value="1"/>
</dbReference>
<keyword evidence="1" id="KW-0378">Hydrolase</keyword>
<dbReference type="EMBL" id="FOSW01000002">
    <property type="protein sequence ID" value="SFK53813.1"/>
    <property type="molecule type" value="Genomic_DNA"/>
</dbReference>
<dbReference type="GO" id="GO:0046475">
    <property type="term" value="P:glycerophospholipid catabolic process"/>
    <property type="evidence" value="ECO:0007669"/>
    <property type="project" value="TreeGrafter"/>
</dbReference>
<dbReference type="Gene3D" id="3.20.20.190">
    <property type="entry name" value="Phosphatidylinositol (PI) phosphodiesterase"/>
    <property type="match status" value="1"/>
</dbReference>
<reference evidence="4 5" key="1">
    <citation type="submission" date="2016-10" db="EMBL/GenBank/DDBJ databases">
        <authorList>
            <person name="de Groot N.N."/>
        </authorList>
    </citation>
    <scope>NUCLEOTIDE SEQUENCE [LARGE SCALE GENOMIC DNA]</scope>
    <source>
        <strain evidence="4 5">DSM 45317</strain>
    </source>
</reference>
<evidence type="ECO:0000259" key="3">
    <source>
        <dbReference type="PROSITE" id="PS51704"/>
    </source>
</evidence>
<evidence type="ECO:0000313" key="5">
    <source>
        <dbReference type="Proteomes" id="UP000199152"/>
    </source>
</evidence>
<gene>
    <name evidence="4" type="ORF">SAMN04488085_102162</name>
</gene>
<dbReference type="Proteomes" id="UP000199152">
    <property type="component" value="Unassembled WGS sequence"/>
</dbReference>
<accession>A0A1I4ABZ0</accession>
<dbReference type="InParanoid" id="A0A1I4ABZ0"/>
<dbReference type="CDD" id="cd08556">
    <property type="entry name" value="GDPD"/>
    <property type="match status" value="1"/>
</dbReference>
<keyword evidence="5" id="KW-1185">Reference proteome</keyword>
<evidence type="ECO:0000313" key="4">
    <source>
        <dbReference type="EMBL" id="SFK53813.1"/>
    </source>
</evidence>
<dbReference type="PANTHER" id="PTHR22958">
    <property type="entry name" value="GLYCEROPHOSPHORYL DIESTER PHOSPHODIESTERASE"/>
    <property type="match status" value="1"/>
</dbReference>
<dbReference type="STRING" id="504800.SAMN04488085_102162"/>
<evidence type="ECO:0000256" key="1">
    <source>
        <dbReference type="ARBA" id="ARBA00022801"/>
    </source>
</evidence>
<dbReference type="Pfam" id="PF03009">
    <property type="entry name" value="GDPD"/>
    <property type="match status" value="1"/>
</dbReference>
<name>A0A1I4ABZ0_9ACTN</name>
<organism evidence="4 5">
    <name type="scientific">Geodermatophilus ruber</name>
    <dbReference type="NCBI Taxonomy" id="504800"/>
    <lineage>
        <taxon>Bacteria</taxon>
        <taxon>Bacillati</taxon>
        <taxon>Actinomycetota</taxon>
        <taxon>Actinomycetes</taxon>
        <taxon>Geodermatophilales</taxon>
        <taxon>Geodermatophilaceae</taxon>
        <taxon>Geodermatophilus</taxon>
    </lineage>
</organism>
<evidence type="ECO:0000256" key="2">
    <source>
        <dbReference type="SAM" id="MobiDB-lite"/>
    </source>
</evidence>
<feature type="domain" description="GP-PDE" evidence="3">
    <location>
        <begin position="20"/>
        <end position="261"/>
    </location>
</feature>
<dbReference type="SUPFAM" id="SSF51695">
    <property type="entry name" value="PLC-like phosphodiesterases"/>
    <property type="match status" value="1"/>
</dbReference>
<dbReference type="AlphaFoldDB" id="A0A1I4ABZ0"/>
<dbReference type="PANTHER" id="PTHR22958:SF1">
    <property type="entry name" value="GLYCEROPHOSPHOCHOLINE PHOSPHODIESTERASE GPCPD1"/>
    <property type="match status" value="1"/>
</dbReference>
<feature type="region of interest" description="Disordered" evidence="2">
    <location>
        <begin position="261"/>
        <end position="281"/>
    </location>
</feature>
<dbReference type="InterPro" id="IPR017946">
    <property type="entry name" value="PLC-like_Pdiesterase_TIM-brl"/>
</dbReference>
<sequence>MTVPGSPRYRSDGGVFGEGPALIGHRGLGCGVVWGHRENTLDSFATAAGLGIAWVEADVRRTSDDVLVVAHDAAYPDGTYLADLRAEEADRRGSLRLSALLEHLPADVGLNVDLKSSIDDSVRRAPCTTAGLLGPVVEVEAARRRLMVSSFDPGALCRLRRQAPRVPLGWLTWRSFPLEAAVAGCAHMDVDVLGLHVGSLGWDPATGTVDRTAVSRTLSFVHGSGRQLLVWCPEAQPARVLVEAGTDAVVVDEVPGILGALADGAPGRSGRPDPGPVRPGE</sequence>
<dbReference type="GO" id="GO:0008081">
    <property type="term" value="F:phosphoric diester hydrolase activity"/>
    <property type="evidence" value="ECO:0007669"/>
    <property type="project" value="InterPro"/>
</dbReference>
<dbReference type="InterPro" id="IPR051578">
    <property type="entry name" value="GDPD"/>
</dbReference>
<proteinExistence type="predicted"/>
<dbReference type="InterPro" id="IPR030395">
    <property type="entry name" value="GP_PDE_dom"/>
</dbReference>